<protein>
    <submittedName>
        <fullName evidence="2">Uncharacterized protein</fullName>
    </submittedName>
</protein>
<evidence type="ECO:0000256" key="1">
    <source>
        <dbReference type="SAM" id="Phobius"/>
    </source>
</evidence>
<dbReference type="EMBL" id="PUHZ01000008">
    <property type="protein sequence ID" value="PQO46759.1"/>
    <property type="molecule type" value="Genomic_DNA"/>
</dbReference>
<gene>
    <name evidence="2" type="ORF">C5Y93_07970</name>
</gene>
<keyword evidence="1" id="KW-0812">Transmembrane</keyword>
<dbReference type="OrthoDB" id="279719at2"/>
<proteinExistence type="predicted"/>
<dbReference type="Proteomes" id="UP000237819">
    <property type="component" value="Unassembled WGS sequence"/>
</dbReference>
<keyword evidence="1" id="KW-0472">Membrane</keyword>
<evidence type="ECO:0000313" key="3">
    <source>
        <dbReference type="Proteomes" id="UP000237819"/>
    </source>
</evidence>
<name>A0A2S8GQQ1_9BACT</name>
<dbReference type="AlphaFoldDB" id="A0A2S8GQQ1"/>
<feature type="transmembrane region" description="Helical" evidence="1">
    <location>
        <begin position="12"/>
        <end position="33"/>
    </location>
</feature>
<organism evidence="2 3">
    <name type="scientific">Blastopirellula marina</name>
    <dbReference type="NCBI Taxonomy" id="124"/>
    <lineage>
        <taxon>Bacteria</taxon>
        <taxon>Pseudomonadati</taxon>
        <taxon>Planctomycetota</taxon>
        <taxon>Planctomycetia</taxon>
        <taxon>Pirellulales</taxon>
        <taxon>Pirellulaceae</taxon>
        <taxon>Blastopirellula</taxon>
    </lineage>
</organism>
<comment type="caution">
    <text evidence="2">The sequence shown here is derived from an EMBL/GenBank/DDBJ whole genome shotgun (WGS) entry which is preliminary data.</text>
</comment>
<accession>A0A2S8GQQ1</accession>
<keyword evidence="1" id="KW-1133">Transmembrane helix</keyword>
<reference evidence="2 3" key="1">
    <citation type="submission" date="2018-02" db="EMBL/GenBank/DDBJ databases">
        <title>Comparative genomes isolates from brazilian mangrove.</title>
        <authorList>
            <person name="Araujo J.E."/>
            <person name="Taketani R.G."/>
            <person name="Silva M.C.P."/>
            <person name="Loureco M.V."/>
            <person name="Andreote F.D."/>
        </authorList>
    </citation>
    <scope>NUCLEOTIDE SEQUENCE [LARGE SCALE GENOMIC DNA]</scope>
    <source>
        <strain evidence="2 3">Nap-Phe MGV</strain>
    </source>
</reference>
<evidence type="ECO:0000313" key="2">
    <source>
        <dbReference type="EMBL" id="PQO46759.1"/>
    </source>
</evidence>
<dbReference type="RefSeq" id="WP_105334885.1">
    <property type="nucleotide sequence ID" value="NZ_PUHZ01000008.1"/>
</dbReference>
<sequence>MNPAAVEMFSTFGVVVLCIVLGVITLAIFFNLLGRLENRAAKADTIAIRGVLKKSTWATVYMTGAETFERVRFVGFTNADSIKTQLPFELNGMVILEDEAGRKFIIRAKAIRMIVVEPDAK</sequence>